<evidence type="ECO:0008006" key="13">
    <source>
        <dbReference type="Google" id="ProtNLM"/>
    </source>
</evidence>
<dbReference type="Proteomes" id="UP001320420">
    <property type="component" value="Unassembled WGS sequence"/>
</dbReference>
<dbReference type="AlphaFoldDB" id="A0AAN9UUT7"/>
<evidence type="ECO:0000256" key="1">
    <source>
        <dbReference type="ARBA" id="ARBA00001971"/>
    </source>
</evidence>
<evidence type="ECO:0000256" key="2">
    <source>
        <dbReference type="ARBA" id="ARBA00010617"/>
    </source>
</evidence>
<dbReference type="GO" id="GO:0020037">
    <property type="term" value="F:heme binding"/>
    <property type="evidence" value="ECO:0007669"/>
    <property type="project" value="InterPro"/>
</dbReference>
<keyword evidence="7 9" id="KW-0503">Monooxygenase</keyword>
<dbReference type="PANTHER" id="PTHR46206">
    <property type="entry name" value="CYTOCHROME P450"/>
    <property type="match status" value="1"/>
</dbReference>
<sequence length="570" mass="64885">MRRARHDKLKLNYRVPGFIVLDFEMTALDIGVGALLRPAALAVALLVVVSILYEVLRPKLPFELGVKYPKNLPVIGARKGDWLPRLQARWRNSQDIRKATEEAYQYKDEPCLMPILDMGNVVILPPTEVAWFQDQPEADLSAHIHQLNAFQLNFTLTDPRLVEDTQPIHQVLINTTLTRETNNLLPDLADEISCAVEDVWGTDTEDFKELCLMDDMPDIVGQVVNRAFVSAPNCHNKTLVNSAVTFARGLGFTSVLLRCIPVVLRPLASLIMTLPQKIGTWRFFRELRPEVHRRIQERYAHQAGKLEKKVFRQNDFLQWTIEAAAQSGDPYMMKPNTIMGRVLLLNFVSIHTSSFAITHALLDLAANSPEYIEELRDEVVAGLEKNGGRWNKRTLGDMPKLDSVFRESQRMNSIVTVASPKPVCNPAGITTPSGLYLPYGAYIGVLSYPILHDPDLYPDPEIFRPFRFAERREEAGQQGLKMEKARQSWISVTKTYTAFGTGRHACPGRFFAANMLKVMLAYLLLHYDLEKLPQRPRSPTYGVSLVPPLKATLRFRRRKEPLYRWDKTIQ</sequence>
<evidence type="ECO:0000256" key="8">
    <source>
        <dbReference type="PIRSR" id="PIRSR602403-1"/>
    </source>
</evidence>
<evidence type="ECO:0000256" key="5">
    <source>
        <dbReference type="ARBA" id="ARBA00023002"/>
    </source>
</evidence>
<reference evidence="11 12" key="1">
    <citation type="submission" date="2024-02" db="EMBL/GenBank/DDBJ databases">
        <title>De novo assembly and annotation of 12 fungi associated with fruit tree decline syndrome in Ontario, Canada.</title>
        <authorList>
            <person name="Sulman M."/>
            <person name="Ellouze W."/>
            <person name="Ilyukhin E."/>
        </authorList>
    </citation>
    <scope>NUCLEOTIDE SEQUENCE [LARGE SCALE GENOMIC DNA]</scope>
    <source>
        <strain evidence="11 12">M11/M66-122</strain>
    </source>
</reference>
<keyword evidence="10" id="KW-0812">Transmembrane</keyword>
<dbReference type="InterPro" id="IPR001128">
    <property type="entry name" value="Cyt_P450"/>
</dbReference>
<feature type="transmembrane region" description="Helical" evidence="10">
    <location>
        <begin position="38"/>
        <end position="56"/>
    </location>
</feature>
<keyword evidence="3 8" id="KW-0349">Heme</keyword>
<evidence type="ECO:0000256" key="10">
    <source>
        <dbReference type="SAM" id="Phobius"/>
    </source>
</evidence>
<protein>
    <recommendedName>
        <fullName evidence="13">Cytochrome P450</fullName>
    </recommendedName>
</protein>
<gene>
    <name evidence="11" type="ORF">SLS62_003533</name>
</gene>
<organism evidence="11 12">
    <name type="scientific">Diatrype stigma</name>
    <dbReference type="NCBI Taxonomy" id="117547"/>
    <lineage>
        <taxon>Eukaryota</taxon>
        <taxon>Fungi</taxon>
        <taxon>Dikarya</taxon>
        <taxon>Ascomycota</taxon>
        <taxon>Pezizomycotina</taxon>
        <taxon>Sordariomycetes</taxon>
        <taxon>Xylariomycetidae</taxon>
        <taxon>Xylariales</taxon>
        <taxon>Diatrypaceae</taxon>
        <taxon>Diatrype</taxon>
    </lineage>
</organism>
<evidence type="ECO:0000256" key="4">
    <source>
        <dbReference type="ARBA" id="ARBA00022723"/>
    </source>
</evidence>
<keyword evidence="10" id="KW-0472">Membrane</keyword>
<dbReference type="EMBL" id="JAKJXP020000020">
    <property type="protein sequence ID" value="KAK7754513.1"/>
    <property type="molecule type" value="Genomic_DNA"/>
</dbReference>
<dbReference type="InterPro" id="IPR036396">
    <property type="entry name" value="Cyt_P450_sf"/>
</dbReference>
<dbReference type="InterPro" id="IPR017972">
    <property type="entry name" value="Cyt_P450_CS"/>
</dbReference>
<keyword evidence="6 8" id="KW-0408">Iron</keyword>
<name>A0AAN9UUT7_9PEZI</name>
<comment type="caution">
    <text evidence="11">The sequence shown here is derived from an EMBL/GenBank/DDBJ whole genome shotgun (WGS) entry which is preliminary data.</text>
</comment>
<dbReference type="Gene3D" id="1.10.630.10">
    <property type="entry name" value="Cytochrome P450"/>
    <property type="match status" value="1"/>
</dbReference>
<comment type="similarity">
    <text evidence="2 9">Belongs to the cytochrome P450 family.</text>
</comment>
<accession>A0AAN9UUT7</accession>
<evidence type="ECO:0000256" key="7">
    <source>
        <dbReference type="ARBA" id="ARBA00023033"/>
    </source>
</evidence>
<dbReference type="CDD" id="cd11041">
    <property type="entry name" value="CYP503A1-like"/>
    <property type="match status" value="1"/>
</dbReference>
<comment type="cofactor">
    <cofactor evidence="1 8">
        <name>heme</name>
        <dbReference type="ChEBI" id="CHEBI:30413"/>
    </cofactor>
</comment>
<dbReference type="GO" id="GO:0016705">
    <property type="term" value="F:oxidoreductase activity, acting on paired donors, with incorporation or reduction of molecular oxygen"/>
    <property type="evidence" value="ECO:0007669"/>
    <property type="project" value="InterPro"/>
</dbReference>
<evidence type="ECO:0000313" key="12">
    <source>
        <dbReference type="Proteomes" id="UP001320420"/>
    </source>
</evidence>
<dbReference type="PRINTS" id="PR00465">
    <property type="entry name" value="EP450IV"/>
</dbReference>
<dbReference type="InterPro" id="IPR002403">
    <property type="entry name" value="Cyt_P450_E_grp-IV"/>
</dbReference>
<evidence type="ECO:0000256" key="3">
    <source>
        <dbReference type="ARBA" id="ARBA00022617"/>
    </source>
</evidence>
<dbReference type="PANTHER" id="PTHR46206:SF1">
    <property type="entry name" value="P450, PUTATIVE (EUROFUNG)-RELATED"/>
    <property type="match status" value="1"/>
</dbReference>
<keyword evidence="4 8" id="KW-0479">Metal-binding</keyword>
<keyword evidence="12" id="KW-1185">Reference proteome</keyword>
<dbReference type="Pfam" id="PF00067">
    <property type="entry name" value="p450"/>
    <property type="match status" value="1"/>
</dbReference>
<evidence type="ECO:0000313" key="11">
    <source>
        <dbReference type="EMBL" id="KAK7754513.1"/>
    </source>
</evidence>
<evidence type="ECO:0000256" key="6">
    <source>
        <dbReference type="ARBA" id="ARBA00023004"/>
    </source>
</evidence>
<keyword evidence="10" id="KW-1133">Transmembrane helix</keyword>
<dbReference type="GO" id="GO:0004497">
    <property type="term" value="F:monooxygenase activity"/>
    <property type="evidence" value="ECO:0007669"/>
    <property type="project" value="UniProtKB-KW"/>
</dbReference>
<keyword evidence="5 9" id="KW-0560">Oxidoreductase</keyword>
<dbReference type="PROSITE" id="PS00086">
    <property type="entry name" value="CYTOCHROME_P450"/>
    <property type="match status" value="1"/>
</dbReference>
<proteinExistence type="inferred from homology"/>
<feature type="binding site" description="axial binding residue" evidence="8">
    <location>
        <position position="506"/>
    </location>
    <ligand>
        <name>heme</name>
        <dbReference type="ChEBI" id="CHEBI:30413"/>
    </ligand>
    <ligandPart>
        <name>Fe</name>
        <dbReference type="ChEBI" id="CHEBI:18248"/>
    </ligandPart>
</feature>
<evidence type="ECO:0000256" key="9">
    <source>
        <dbReference type="RuleBase" id="RU000461"/>
    </source>
</evidence>
<dbReference type="SUPFAM" id="SSF48264">
    <property type="entry name" value="Cytochrome P450"/>
    <property type="match status" value="1"/>
</dbReference>
<dbReference type="GO" id="GO:0005506">
    <property type="term" value="F:iron ion binding"/>
    <property type="evidence" value="ECO:0007669"/>
    <property type="project" value="InterPro"/>
</dbReference>